<keyword evidence="1" id="KW-0472">Membrane</keyword>
<dbReference type="InterPro" id="IPR036680">
    <property type="entry name" value="SPOR-like_sf"/>
</dbReference>
<dbReference type="EMBL" id="AP018005">
    <property type="protein sequence ID" value="BBB15267.1"/>
    <property type="molecule type" value="Genomic_DNA"/>
</dbReference>
<evidence type="ECO:0000259" key="2">
    <source>
        <dbReference type="Pfam" id="PF05036"/>
    </source>
</evidence>
<dbReference type="GO" id="GO:0032506">
    <property type="term" value="P:cytokinetic process"/>
    <property type="evidence" value="ECO:0007669"/>
    <property type="project" value="TreeGrafter"/>
</dbReference>
<evidence type="ECO:0000313" key="3">
    <source>
        <dbReference type="EMBL" id="BBB15267.1"/>
    </source>
</evidence>
<dbReference type="AlphaFoldDB" id="A0A2Z5V7A9"/>
<dbReference type="GO" id="GO:0032153">
    <property type="term" value="C:cell division site"/>
    <property type="evidence" value="ECO:0007669"/>
    <property type="project" value="TreeGrafter"/>
</dbReference>
<dbReference type="PANTHER" id="PTHR38687">
    <property type="entry name" value="CELL DIVISION PROTEIN DEDD-RELATED"/>
    <property type="match status" value="1"/>
</dbReference>
<keyword evidence="1" id="KW-1133">Transmembrane helix</keyword>
<dbReference type="OrthoDB" id="7069135at2"/>
<proteinExistence type="predicted"/>
<name>A0A2Z5V7A9_9COXI</name>
<dbReference type="PANTHER" id="PTHR38687:SF1">
    <property type="entry name" value="CELL DIVISION PROTEIN DEDD"/>
    <property type="match status" value="1"/>
</dbReference>
<dbReference type="Pfam" id="PF05036">
    <property type="entry name" value="SPOR"/>
    <property type="match status" value="1"/>
</dbReference>
<dbReference type="Proteomes" id="UP000282483">
    <property type="component" value="Chromosome"/>
</dbReference>
<protein>
    <submittedName>
        <fullName evidence="3">Sporulation domain protein</fullName>
    </submittedName>
</protein>
<feature type="domain" description="SPOR" evidence="2">
    <location>
        <begin position="63"/>
        <end position="136"/>
    </location>
</feature>
<organism evidence="3 4">
    <name type="scientific">Candidatus Rickettsiella viridis</name>
    <dbReference type="NCBI Taxonomy" id="676208"/>
    <lineage>
        <taxon>Bacteria</taxon>
        <taxon>Pseudomonadati</taxon>
        <taxon>Pseudomonadota</taxon>
        <taxon>Gammaproteobacteria</taxon>
        <taxon>Legionellales</taxon>
        <taxon>Coxiellaceae</taxon>
        <taxon>Rickettsiella</taxon>
    </lineage>
</organism>
<accession>A0A2Z5V7A9</accession>
<feature type="transmembrane region" description="Helical" evidence="1">
    <location>
        <begin position="9"/>
        <end position="27"/>
    </location>
</feature>
<dbReference type="RefSeq" id="WP_126322737.1">
    <property type="nucleotide sequence ID" value="NZ_AP018005.1"/>
</dbReference>
<dbReference type="InterPro" id="IPR052521">
    <property type="entry name" value="Cell_div_SPOR-domain"/>
</dbReference>
<dbReference type="Gene3D" id="3.30.70.1070">
    <property type="entry name" value="Sporulation related repeat"/>
    <property type="match status" value="1"/>
</dbReference>
<evidence type="ECO:0000313" key="4">
    <source>
        <dbReference type="Proteomes" id="UP000282483"/>
    </source>
</evidence>
<gene>
    <name evidence="3" type="ORF">RVIR1_07780</name>
</gene>
<dbReference type="SUPFAM" id="SSF110997">
    <property type="entry name" value="Sporulation related repeat"/>
    <property type="match status" value="1"/>
</dbReference>
<keyword evidence="4" id="KW-1185">Reference proteome</keyword>
<dbReference type="GO" id="GO:0042834">
    <property type="term" value="F:peptidoglycan binding"/>
    <property type="evidence" value="ECO:0007669"/>
    <property type="project" value="InterPro"/>
</dbReference>
<evidence type="ECO:0000256" key="1">
    <source>
        <dbReference type="SAM" id="Phobius"/>
    </source>
</evidence>
<dbReference type="GO" id="GO:0030428">
    <property type="term" value="C:cell septum"/>
    <property type="evidence" value="ECO:0007669"/>
    <property type="project" value="TreeGrafter"/>
</dbReference>
<keyword evidence="1" id="KW-0812">Transmembrane</keyword>
<sequence length="146" mass="16401">MAQLRNSRVIAAVVVTAVLIISIPPLYKKMPVEFRSLTMPHWPFSPTQEQFNPGSNQAFISPAQAWVLQVADFKLQENLAANALMQSLRQKGFKAYMRQVILSTGPALRIFVGPEIKSAKLKTLADQLNKEMQLKPMMTAFDPLLF</sequence>
<dbReference type="KEGG" id="rvi:RVIR1_07780"/>
<dbReference type="InterPro" id="IPR007730">
    <property type="entry name" value="SPOR-like_dom"/>
</dbReference>
<reference evidence="3 4" key="1">
    <citation type="submission" date="2017-03" db="EMBL/GenBank/DDBJ databases">
        <title>The genome sequence of Candidatus Rickettsiella viridis.</title>
        <authorList>
            <person name="Nikoh N."/>
            <person name="Tsuchida T."/>
            <person name="Yamaguchi K."/>
            <person name="Maeda T."/>
            <person name="Shigenobu S."/>
            <person name="Fukatsu T."/>
        </authorList>
    </citation>
    <scope>NUCLEOTIDE SEQUENCE [LARGE SCALE GENOMIC DNA]</scope>
    <source>
        <strain evidence="3 4">Ap-RA04</strain>
    </source>
</reference>